<dbReference type="InterPro" id="IPR036259">
    <property type="entry name" value="MFS_trans_sf"/>
</dbReference>
<keyword evidence="5 6" id="KW-0472">Membrane</keyword>
<accession>A0A5M6IA22</accession>
<feature type="transmembrane region" description="Helical" evidence="6">
    <location>
        <begin position="372"/>
        <end position="396"/>
    </location>
</feature>
<feature type="transmembrane region" description="Helical" evidence="6">
    <location>
        <begin position="108"/>
        <end position="128"/>
    </location>
</feature>
<evidence type="ECO:0000313" key="8">
    <source>
        <dbReference type="EMBL" id="KAA5605043.1"/>
    </source>
</evidence>
<dbReference type="InterPro" id="IPR020846">
    <property type="entry name" value="MFS_dom"/>
</dbReference>
<sequence length="406" mass="42418">MRDPARLAVRATVLCSAALTVMAGATISPSLPALYDHFADTEGVEVLARMVLTLPALFIALGSPLAGFAVDRLGRKPVIVCGALLYVLGGTTGLYVDSLSALLIGRAVLGLAVACVMTGTVTLIGDYYRGADRGRMMGNMAASMSWGGVVFVLLGGALAELHWRGPFGVYMIALGLLPALLLVLWEPDEPTPERAGRAGGASEAPTPDGPVHVRWSLVGLVYFAAFMLNVTFYIVPTQAPFLLREMGIVAPFAAGFAIAAMNVAGGVTSLQFGRLRAVFSPPALFGLSFGMIAIGFVGVWAAEEQVGFMIALLFAGFGVGATFPNITNWMMTLAPPHLRGRLVGGTTMSIFLGQFVSPMFSQPLVGWLGQPATFGVTAGVVALVSALFWGLAMVYARGAAARARSL</sequence>
<dbReference type="Pfam" id="PF07690">
    <property type="entry name" value="MFS_1"/>
    <property type="match status" value="1"/>
</dbReference>
<dbReference type="SUPFAM" id="SSF103473">
    <property type="entry name" value="MFS general substrate transporter"/>
    <property type="match status" value="1"/>
</dbReference>
<feature type="transmembrane region" description="Helical" evidence="6">
    <location>
        <begin position="47"/>
        <end position="70"/>
    </location>
</feature>
<evidence type="ECO:0000256" key="5">
    <source>
        <dbReference type="ARBA" id="ARBA00023136"/>
    </source>
</evidence>
<evidence type="ECO:0000256" key="2">
    <source>
        <dbReference type="ARBA" id="ARBA00022475"/>
    </source>
</evidence>
<dbReference type="PANTHER" id="PTHR43124:SF3">
    <property type="entry name" value="CHLORAMPHENICOL EFFLUX PUMP RV0191"/>
    <property type="match status" value="1"/>
</dbReference>
<dbReference type="CDD" id="cd17473">
    <property type="entry name" value="MFS_arabinose_efflux_permease_like"/>
    <property type="match status" value="1"/>
</dbReference>
<keyword evidence="9" id="KW-1185">Reference proteome</keyword>
<evidence type="ECO:0000256" key="3">
    <source>
        <dbReference type="ARBA" id="ARBA00022692"/>
    </source>
</evidence>
<dbReference type="InterPro" id="IPR050189">
    <property type="entry name" value="MFS_Efflux_Transporters"/>
</dbReference>
<evidence type="ECO:0000256" key="4">
    <source>
        <dbReference type="ARBA" id="ARBA00022989"/>
    </source>
</evidence>
<dbReference type="PROSITE" id="PS50850">
    <property type="entry name" value="MFS"/>
    <property type="match status" value="1"/>
</dbReference>
<keyword evidence="2" id="KW-1003">Cell membrane</keyword>
<feature type="transmembrane region" description="Helical" evidence="6">
    <location>
        <begin position="77"/>
        <end position="96"/>
    </location>
</feature>
<comment type="caution">
    <text evidence="8">The sequence shown here is derived from an EMBL/GenBank/DDBJ whole genome shotgun (WGS) entry which is preliminary data.</text>
</comment>
<organism evidence="8 9">
    <name type="scientific">Roseospira marina</name>
    <dbReference type="NCBI Taxonomy" id="140057"/>
    <lineage>
        <taxon>Bacteria</taxon>
        <taxon>Pseudomonadati</taxon>
        <taxon>Pseudomonadota</taxon>
        <taxon>Alphaproteobacteria</taxon>
        <taxon>Rhodospirillales</taxon>
        <taxon>Rhodospirillaceae</taxon>
        <taxon>Roseospira</taxon>
    </lineage>
</organism>
<feature type="transmembrane region" description="Helical" evidence="6">
    <location>
        <begin position="167"/>
        <end position="185"/>
    </location>
</feature>
<proteinExistence type="predicted"/>
<feature type="domain" description="Major facilitator superfamily (MFS) profile" evidence="7">
    <location>
        <begin position="4"/>
        <end position="404"/>
    </location>
</feature>
<dbReference type="RefSeq" id="WP_150062955.1">
    <property type="nucleotide sequence ID" value="NZ_JACHII010000010.1"/>
</dbReference>
<comment type="subcellular location">
    <subcellularLocation>
        <location evidence="1">Cell membrane</location>
        <topology evidence="1">Multi-pass membrane protein</topology>
    </subcellularLocation>
</comment>
<dbReference type="PANTHER" id="PTHR43124">
    <property type="entry name" value="PURINE EFFLUX PUMP PBUE"/>
    <property type="match status" value="1"/>
</dbReference>
<dbReference type="Gene3D" id="1.20.1250.20">
    <property type="entry name" value="MFS general substrate transporter like domains"/>
    <property type="match status" value="1"/>
</dbReference>
<evidence type="ECO:0000256" key="1">
    <source>
        <dbReference type="ARBA" id="ARBA00004651"/>
    </source>
</evidence>
<name>A0A5M6IA22_9PROT</name>
<feature type="transmembrane region" description="Helical" evidence="6">
    <location>
        <begin position="342"/>
        <end position="360"/>
    </location>
</feature>
<feature type="transmembrane region" description="Helical" evidence="6">
    <location>
        <begin position="248"/>
        <end position="270"/>
    </location>
</feature>
<feature type="transmembrane region" description="Helical" evidence="6">
    <location>
        <begin position="140"/>
        <end position="161"/>
    </location>
</feature>
<dbReference type="InterPro" id="IPR005829">
    <property type="entry name" value="Sugar_transporter_CS"/>
</dbReference>
<feature type="transmembrane region" description="Helical" evidence="6">
    <location>
        <begin position="308"/>
        <end position="330"/>
    </location>
</feature>
<dbReference type="Proteomes" id="UP000324065">
    <property type="component" value="Unassembled WGS sequence"/>
</dbReference>
<dbReference type="InterPro" id="IPR011701">
    <property type="entry name" value="MFS"/>
</dbReference>
<dbReference type="GO" id="GO:0005886">
    <property type="term" value="C:plasma membrane"/>
    <property type="evidence" value="ECO:0007669"/>
    <property type="project" value="UniProtKB-SubCell"/>
</dbReference>
<keyword evidence="3 6" id="KW-0812">Transmembrane</keyword>
<feature type="transmembrane region" description="Helical" evidence="6">
    <location>
        <begin position="215"/>
        <end position="236"/>
    </location>
</feature>
<dbReference type="OrthoDB" id="9812221at2"/>
<protein>
    <submittedName>
        <fullName evidence="8">MFS transporter</fullName>
    </submittedName>
</protein>
<dbReference type="PROSITE" id="PS00216">
    <property type="entry name" value="SUGAR_TRANSPORT_1"/>
    <property type="match status" value="1"/>
</dbReference>
<gene>
    <name evidence="8" type="ORF">F1188_13495</name>
</gene>
<evidence type="ECO:0000256" key="6">
    <source>
        <dbReference type="SAM" id="Phobius"/>
    </source>
</evidence>
<feature type="transmembrane region" description="Helical" evidence="6">
    <location>
        <begin position="282"/>
        <end position="302"/>
    </location>
</feature>
<reference evidence="8 9" key="1">
    <citation type="submission" date="2019-09" db="EMBL/GenBank/DDBJ databases">
        <title>Genome sequence of Roseospira marina, one of the more divergent members of the non-sulfur purple photosynthetic bacterial family, the Rhodospirillaceae.</title>
        <authorList>
            <person name="Meyer T."/>
            <person name="Kyndt J."/>
        </authorList>
    </citation>
    <scope>NUCLEOTIDE SEQUENCE [LARGE SCALE GENOMIC DNA]</scope>
    <source>
        <strain evidence="8 9">DSM 15113</strain>
    </source>
</reference>
<evidence type="ECO:0000313" key="9">
    <source>
        <dbReference type="Proteomes" id="UP000324065"/>
    </source>
</evidence>
<dbReference type="AlphaFoldDB" id="A0A5M6IA22"/>
<keyword evidence="4 6" id="KW-1133">Transmembrane helix</keyword>
<dbReference type="GO" id="GO:0022857">
    <property type="term" value="F:transmembrane transporter activity"/>
    <property type="evidence" value="ECO:0007669"/>
    <property type="project" value="InterPro"/>
</dbReference>
<evidence type="ECO:0000259" key="7">
    <source>
        <dbReference type="PROSITE" id="PS50850"/>
    </source>
</evidence>
<dbReference type="EMBL" id="VWPJ01000012">
    <property type="protein sequence ID" value="KAA5605043.1"/>
    <property type="molecule type" value="Genomic_DNA"/>
</dbReference>